<keyword evidence="4" id="KW-1185">Reference proteome</keyword>
<dbReference type="GO" id="GO:0008270">
    <property type="term" value="F:zinc ion binding"/>
    <property type="evidence" value="ECO:0007669"/>
    <property type="project" value="TreeGrafter"/>
</dbReference>
<dbReference type="PANTHER" id="PTHR13276:SF0">
    <property type="entry name" value="GUANINE NUCLEOTIDE EXCHANGE FACTOR MSS4"/>
    <property type="match status" value="1"/>
</dbReference>
<dbReference type="GO" id="GO:0006892">
    <property type="term" value="P:post-Golgi vesicle-mediated transport"/>
    <property type="evidence" value="ECO:0007669"/>
    <property type="project" value="TreeGrafter"/>
</dbReference>
<dbReference type="GO" id="GO:0015031">
    <property type="term" value="P:protein transport"/>
    <property type="evidence" value="ECO:0007669"/>
    <property type="project" value="UniProtKB-KW"/>
</dbReference>
<dbReference type="Proteomes" id="UP000492821">
    <property type="component" value="Unassembled WGS sequence"/>
</dbReference>
<dbReference type="Pfam" id="PF04421">
    <property type="entry name" value="Mss4"/>
    <property type="match status" value="1"/>
</dbReference>
<organism evidence="4 5">
    <name type="scientific">Panagrellus redivivus</name>
    <name type="common">Microworm</name>
    <dbReference type="NCBI Taxonomy" id="6233"/>
    <lineage>
        <taxon>Eukaryota</taxon>
        <taxon>Metazoa</taxon>
        <taxon>Ecdysozoa</taxon>
        <taxon>Nematoda</taxon>
        <taxon>Chromadorea</taxon>
        <taxon>Rhabditida</taxon>
        <taxon>Tylenchina</taxon>
        <taxon>Panagrolaimomorpha</taxon>
        <taxon>Panagrolaimoidea</taxon>
        <taxon>Panagrolaimidae</taxon>
        <taxon>Panagrellus</taxon>
    </lineage>
</organism>
<name>A0A7E4VV36_PANRE</name>
<dbReference type="InterPro" id="IPR011057">
    <property type="entry name" value="Mss4-like_sf"/>
</dbReference>
<dbReference type="GO" id="GO:0005829">
    <property type="term" value="C:cytosol"/>
    <property type="evidence" value="ECO:0007669"/>
    <property type="project" value="TreeGrafter"/>
</dbReference>
<keyword evidence="1" id="KW-0813">Transport</keyword>
<evidence type="ECO:0000256" key="3">
    <source>
        <dbReference type="ARBA" id="ARBA00022927"/>
    </source>
</evidence>
<dbReference type="Gene3D" id="2.170.150.10">
    <property type="entry name" value="Metal Binding Protein, Guanine Nucleotide Exchange Factor, Chain A"/>
    <property type="match status" value="1"/>
</dbReference>
<proteinExistence type="predicted"/>
<dbReference type="PROSITE" id="PS51796">
    <property type="entry name" value="MSS4"/>
    <property type="match status" value="1"/>
</dbReference>
<keyword evidence="3" id="KW-0653">Protein transport</keyword>
<evidence type="ECO:0000256" key="2">
    <source>
        <dbReference type="ARBA" id="ARBA00022658"/>
    </source>
</evidence>
<dbReference type="GO" id="GO:0016020">
    <property type="term" value="C:membrane"/>
    <property type="evidence" value="ECO:0007669"/>
    <property type="project" value="TreeGrafter"/>
</dbReference>
<evidence type="ECO:0000313" key="5">
    <source>
        <dbReference type="WBParaSite" id="Pan_g3627.t1"/>
    </source>
</evidence>
<evidence type="ECO:0000256" key="1">
    <source>
        <dbReference type="ARBA" id="ARBA00022448"/>
    </source>
</evidence>
<evidence type="ECO:0000313" key="4">
    <source>
        <dbReference type="Proteomes" id="UP000492821"/>
    </source>
</evidence>
<reference evidence="5" key="2">
    <citation type="submission" date="2020-10" db="UniProtKB">
        <authorList>
            <consortium name="WormBaseParasite"/>
        </authorList>
    </citation>
    <scope>IDENTIFICATION</scope>
</reference>
<dbReference type="GO" id="GO:0007264">
    <property type="term" value="P:small GTPase-mediated signal transduction"/>
    <property type="evidence" value="ECO:0007669"/>
    <property type="project" value="InterPro"/>
</dbReference>
<accession>A0A7E4VV36</accession>
<dbReference type="InterPro" id="IPR007515">
    <property type="entry name" value="Mss4"/>
</dbReference>
<dbReference type="InterPro" id="IPR011323">
    <property type="entry name" value="Mss4/transl-control_tumour"/>
</dbReference>
<reference evidence="4" key="1">
    <citation type="journal article" date="2013" name="Genetics">
        <title>The draft genome and transcriptome of Panagrellus redivivus are shaped by the harsh demands of a free-living lifestyle.</title>
        <authorList>
            <person name="Srinivasan J."/>
            <person name="Dillman A.R."/>
            <person name="Macchietto M.G."/>
            <person name="Heikkinen L."/>
            <person name="Lakso M."/>
            <person name="Fracchia K.M."/>
            <person name="Antoshechkin I."/>
            <person name="Mortazavi A."/>
            <person name="Wong G."/>
            <person name="Sternberg P.W."/>
        </authorList>
    </citation>
    <scope>NUCLEOTIDE SEQUENCE [LARGE SCALE GENOMIC DNA]</scope>
    <source>
        <strain evidence="4">MT8872</strain>
    </source>
</reference>
<keyword evidence="2" id="KW-0344">Guanine-nucleotide releasing factor</keyword>
<protein>
    <submittedName>
        <fullName evidence="5">Guanine nucleotide exchange factor MSS4</fullName>
    </submittedName>
</protein>
<dbReference type="SUPFAM" id="SSF51316">
    <property type="entry name" value="Mss4-like"/>
    <property type="match status" value="1"/>
</dbReference>
<dbReference type="WBParaSite" id="Pan_g3627.t1">
    <property type="protein sequence ID" value="Pan_g3627.t1"/>
    <property type="gene ID" value="Pan_g3627"/>
</dbReference>
<dbReference type="PANTHER" id="PTHR13276">
    <property type="entry name" value="GUANINE NUCLEOTIDE EXCHANGE FACTOR MSS4"/>
    <property type="match status" value="1"/>
</dbReference>
<sequence length="72" mass="7832">MVQKKDAATPATEALTKFCIVDRVDKFENVGVTRSTNGFVYLTCADCEMGPLGLKDPSGNRFFVAIERVTAS</sequence>
<dbReference type="GO" id="GO:0005085">
    <property type="term" value="F:guanyl-nucleotide exchange factor activity"/>
    <property type="evidence" value="ECO:0007669"/>
    <property type="project" value="UniProtKB-KW"/>
</dbReference>
<dbReference type="AlphaFoldDB" id="A0A7E4VV36"/>